<reference evidence="3 4" key="1">
    <citation type="submission" date="2020-09" db="EMBL/GenBank/DDBJ databases">
        <title>Diversity and distribution of actinomycetes associated with coral in the coast of Hainan.</title>
        <authorList>
            <person name="Li F."/>
        </authorList>
    </citation>
    <scope>NUCLEOTIDE SEQUENCE [LARGE SCALE GENOMIC DNA]</scope>
    <source>
        <strain evidence="3 4">HNM0947</strain>
    </source>
</reference>
<keyword evidence="4" id="KW-1185">Reference proteome</keyword>
<comment type="caution">
    <text evidence="3">The sequence shown here is derived from an EMBL/GenBank/DDBJ whole genome shotgun (WGS) entry which is preliminary data.</text>
</comment>
<sequence>MSRSLAPAALACALTLLATSCSLLDLLEDGDPDHDPTAISPDEPVHCEDEGEDDCGEPGVVRWSVPLEGEHHVYRERGGFGDDLEDGMRLAPVREISAGRPQDPGGVVHEGTLYYHEHDRVTAVDAESGDIHWSRSEVDADHTFRARTLHAVDGMLVLHSWDERGIGSMVHFAEASEDEPEWTRAELDLDALVRITPATDGAHLVIGETEGSGDDRSDHPDRLHLVDRETGETTLTTDEPGDHVFAREVEPANGRSPGAVTAEAGPASGDRLTAPLEVTVEGSGEELVMDHASGPVLVTDYTAADGTLVAVFQGCAPDGPREETPDSPAPGNPCDAPRLFAVDLAG</sequence>
<dbReference type="Proteomes" id="UP000806528">
    <property type="component" value="Unassembled WGS sequence"/>
</dbReference>
<feature type="chain" id="PRO_5045087835" description="PQQ-like domain-containing protein" evidence="2">
    <location>
        <begin position="19"/>
        <end position="346"/>
    </location>
</feature>
<accession>A0ABR9PCH6</accession>
<keyword evidence="2" id="KW-0732">Signal</keyword>
<evidence type="ECO:0000313" key="4">
    <source>
        <dbReference type="Proteomes" id="UP000806528"/>
    </source>
</evidence>
<proteinExistence type="predicted"/>
<name>A0ABR9PCH6_9ACTN</name>
<dbReference type="Gene3D" id="2.130.10.10">
    <property type="entry name" value="YVTN repeat-like/Quinoprotein amine dehydrogenase"/>
    <property type="match status" value="1"/>
</dbReference>
<dbReference type="InterPro" id="IPR011047">
    <property type="entry name" value="Quinoprotein_ADH-like_sf"/>
</dbReference>
<feature type="signal peptide" evidence="2">
    <location>
        <begin position="1"/>
        <end position="18"/>
    </location>
</feature>
<evidence type="ECO:0000256" key="2">
    <source>
        <dbReference type="SAM" id="SignalP"/>
    </source>
</evidence>
<gene>
    <name evidence="3" type="ORF">IDM40_23025</name>
</gene>
<dbReference type="PROSITE" id="PS51257">
    <property type="entry name" value="PROKAR_LIPOPROTEIN"/>
    <property type="match status" value="1"/>
</dbReference>
<dbReference type="SUPFAM" id="SSF50998">
    <property type="entry name" value="Quinoprotein alcohol dehydrogenase-like"/>
    <property type="match status" value="1"/>
</dbReference>
<evidence type="ECO:0000256" key="1">
    <source>
        <dbReference type="SAM" id="MobiDB-lite"/>
    </source>
</evidence>
<dbReference type="InterPro" id="IPR015943">
    <property type="entry name" value="WD40/YVTN_repeat-like_dom_sf"/>
</dbReference>
<evidence type="ECO:0008006" key="5">
    <source>
        <dbReference type="Google" id="ProtNLM"/>
    </source>
</evidence>
<evidence type="ECO:0000313" key="3">
    <source>
        <dbReference type="EMBL" id="MBE3001542.1"/>
    </source>
</evidence>
<feature type="region of interest" description="Disordered" evidence="1">
    <location>
        <begin position="317"/>
        <end position="336"/>
    </location>
</feature>
<dbReference type="RefSeq" id="WP_193124141.1">
    <property type="nucleotide sequence ID" value="NZ_JADBGI010000026.1"/>
</dbReference>
<dbReference type="EMBL" id="JADBGI010000026">
    <property type="protein sequence ID" value="MBE3001542.1"/>
    <property type="molecule type" value="Genomic_DNA"/>
</dbReference>
<organism evidence="3 4">
    <name type="scientific">Nocardiopsis coralli</name>
    <dbReference type="NCBI Taxonomy" id="2772213"/>
    <lineage>
        <taxon>Bacteria</taxon>
        <taxon>Bacillati</taxon>
        <taxon>Actinomycetota</taxon>
        <taxon>Actinomycetes</taxon>
        <taxon>Streptosporangiales</taxon>
        <taxon>Nocardiopsidaceae</taxon>
        <taxon>Nocardiopsis</taxon>
    </lineage>
</organism>
<protein>
    <recommendedName>
        <fullName evidence="5">PQQ-like domain-containing protein</fullName>
    </recommendedName>
</protein>